<dbReference type="VEuPathDB" id="FungiDB:H310_05294"/>
<dbReference type="EMBL" id="QUSY01001355">
    <property type="protein sequence ID" value="RHY25228.1"/>
    <property type="molecule type" value="Genomic_DNA"/>
</dbReference>
<organism evidence="1">
    <name type="scientific">Aphanomyces invadans</name>
    <dbReference type="NCBI Taxonomy" id="157072"/>
    <lineage>
        <taxon>Eukaryota</taxon>
        <taxon>Sar</taxon>
        <taxon>Stramenopiles</taxon>
        <taxon>Oomycota</taxon>
        <taxon>Saprolegniomycetes</taxon>
        <taxon>Saprolegniales</taxon>
        <taxon>Verrucalvaceae</taxon>
        <taxon>Aphanomyces</taxon>
    </lineage>
</organism>
<evidence type="ECO:0000313" key="2">
    <source>
        <dbReference type="EMBL" id="RHY25228.1"/>
    </source>
</evidence>
<name>A0A024U953_9STRA</name>
<dbReference type="Proteomes" id="UP000285060">
    <property type="component" value="Unassembled WGS sequence"/>
</dbReference>
<protein>
    <submittedName>
        <fullName evidence="1">Uncharacterized protein</fullName>
    </submittedName>
</protein>
<keyword evidence="3" id="KW-1185">Reference proteome</keyword>
<dbReference type="EMBL" id="KI913960">
    <property type="protein sequence ID" value="ETW02809.1"/>
    <property type="molecule type" value="Genomic_DNA"/>
</dbReference>
<reference evidence="1" key="1">
    <citation type="submission" date="2013-12" db="EMBL/GenBank/DDBJ databases">
        <title>The Genome Sequence of Aphanomyces invadans NJM9701.</title>
        <authorList>
            <consortium name="The Broad Institute Genomics Platform"/>
            <person name="Russ C."/>
            <person name="Tyler B."/>
            <person name="van West P."/>
            <person name="Dieguez-Uribeondo J."/>
            <person name="Young S.K."/>
            <person name="Zeng Q."/>
            <person name="Gargeya S."/>
            <person name="Fitzgerald M."/>
            <person name="Abouelleil A."/>
            <person name="Alvarado L."/>
            <person name="Chapman S.B."/>
            <person name="Gainer-Dewar J."/>
            <person name="Goldberg J."/>
            <person name="Griggs A."/>
            <person name="Gujja S."/>
            <person name="Hansen M."/>
            <person name="Howarth C."/>
            <person name="Imamovic A."/>
            <person name="Ireland A."/>
            <person name="Larimer J."/>
            <person name="McCowan C."/>
            <person name="Murphy C."/>
            <person name="Pearson M."/>
            <person name="Poon T.W."/>
            <person name="Priest M."/>
            <person name="Roberts A."/>
            <person name="Saif S."/>
            <person name="Shea T."/>
            <person name="Sykes S."/>
            <person name="Wortman J."/>
            <person name="Nusbaum C."/>
            <person name="Birren B."/>
        </authorList>
    </citation>
    <scope>NUCLEOTIDE SEQUENCE [LARGE SCALE GENOMIC DNA]</scope>
    <source>
        <strain evidence="1">NJM9701</strain>
    </source>
</reference>
<sequence length="178" mass="20631">MQTWKESFEDKHMLKQFMAMHELAGGPKGLDDNAPEAELRNIVEMPKNGIEVDITNLFYGIHMEMKDDGVTNRVVKFIAKCDKRIDVRMMKAHFDCPDMRTNIFILQIDHMSPEVVRDVCELELDLAWHTTEFDWAAIRKPIMLHEEVQCFYSTYGAGRKKKRPCQGEEHAQGQSLAT</sequence>
<dbReference type="RefSeq" id="XP_008868193.1">
    <property type="nucleotide sequence ID" value="XM_008869971.1"/>
</dbReference>
<dbReference type="GeneID" id="20082344"/>
<gene>
    <name evidence="2" type="ORF">DYB32_008445</name>
    <name evidence="1" type="ORF">H310_05294</name>
</gene>
<evidence type="ECO:0000313" key="3">
    <source>
        <dbReference type="Proteomes" id="UP000285060"/>
    </source>
</evidence>
<proteinExistence type="predicted"/>
<accession>A0A024U953</accession>
<evidence type="ECO:0000313" key="1">
    <source>
        <dbReference type="EMBL" id="ETW02809.1"/>
    </source>
</evidence>
<reference evidence="2 3" key="2">
    <citation type="submission" date="2018-08" db="EMBL/GenBank/DDBJ databases">
        <title>Aphanomyces genome sequencing and annotation.</title>
        <authorList>
            <person name="Minardi D."/>
            <person name="Oidtmann B."/>
            <person name="Van Der Giezen M."/>
            <person name="Studholme D.J."/>
        </authorList>
    </citation>
    <scope>NUCLEOTIDE SEQUENCE [LARGE SCALE GENOMIC DNA]</scope>
    <source>
        <strain evidence="2 3">NJM0002</strain>
    </source>
</reference>
<dbReference type="AlphaFoldDB" id="A0A024U953"/>